<keyword evidence="4" id="KW-1185">Reference proteome</keyword>
<protein>
    <recommendedName>
        <fullName evidence="5">HEAT repeat domain-containing protein</fullName>
    </recommendedName>
</protein>
<proteinExistence type="predicted"/>
<evidence type="ECO:0000313" key="3">
    <source>
        <dbReference type="EMBL" id="PQJ28291.1"/>
    </source>
</evidence>
<evidence type="ECO:0008006" key="5">
    <source>
        <dbReference type="Google" id="ProtNLM"/>
    </source>
</evidence>
<dbReference type="EMBL" id="MQWA01000001">
    <property type="protein sequence ID" value="PQJ28291.1"/>
    <property type="molecule type" value="Genomic_DNA"/>
</dbReference>
<comment type="caution">
    <text evidence="3">The sequence shown here is derived from an EMBL/GenBank/DDBJ whole genome shotgun (WGS) entry which is preliminary data.</text>
</comment>
<feature type="region of interest" description="Disordered" evidence="1">
    <location>
        <begin position="141"/>
        <end position="165"/>
    </location>
</feature>
<keyword evidence="2" id="KW-0732">Signal</keyword>
<feature type="signal peptide" evidence="2">
    <location>
        <begin position="1"/>
        <end position="25"/>
    </location>
</feature>
<organism evidence="3 4">
    <name type="scientific">Rubritalea profundi</name>
    <dbReference type="NCBI Taxonomy" id="1658618"/>
    <lineage>
        <taxon>Bacteria</taxon>
        <taxon>Pseudomonadati</taxon>
        <taxon>Verrucomicrobiota</taxon>
        <taxon>Verrucomicrobiia</taxon>
        <taxon>Verrucomicrobiales</taxon>
        <taxon>Rubritaleaceae</taxon>
        <taxon>Rubritalea</taxon>
    </lineage>
</organism>
<reference evidence="3 4" key="1">
    <citation type="submission" date="2016-12" db="EMBL/GenBank/DDBJ databases">
        <title>Study of bacterial adaptation to deep sea.</title>
        <authorList>
            <person name="Song J."/>
            <person name="Yoshizawa S."/>
            <person name="Kogure K."/>
        </authorList>
    </citation>
    <scope>NUCLEOTIDE SEQUENCE [LARGE SCALE GENOMIC DNA]</scope>
    <source>
        <strain evidence="3 4">SAORIC-165</strain>
    </source>
</reference>
<gene>
    <name evidence="3" type="ORF">BSZ32_07065</name>
</gene>
<evidence type="ECO:0000313" key="4">
    <source>
        <dbReference type="Proteomes" id="UP000239907"/>
    </source>
</evidence>
<accession>A0A2S7U1F2</accession>
<sequence length="165" mass="18070">MTLSMHRIILTLFSCMAVFTAALSAAEAPDKSEVEALVRKLGDERFTIRQQADKELKEMGEAVAVQLGAFLDDPNPETRARVRGVLDYLASLSRELQWNDPENVENGKYRSTMGGGTVKLTFRNLTKKPVRVFIAKPTAAGKRGVASSNPERLPSAPYLIGDMSG</sequence>
<feature type="chain" id="PRO_5015710012" description="HEAT repeat domain-containing protein" evidence="2">
    <location>
        <begin position="26"/>
        <end position="165"/>
    </location>
</feature>
<dbReference type="AlphaFoldDB" id="A0A2S7U1F2"/>
<dbReference type="Proteomes" id="UP000239907">
    <property type="component" value="Unassembled WGS sequence"/>
</dbReference>
<name>A0A2S7U1F2_9BACT</name>
<dbReference type="Gene3D" id="1.25.10.10">
    <property type="entry name" value="Leucine-rich Repeat Variant"/>
    <property type="match status" value="1"/>
</dbReference>
<evidence type="ECO:0000256" key="2">
    <source>
        <dbReference type="SAM" id="SignalP"/>
    </source>
</evidence>
<dbReference type="InterPro" id="IPR011989">
    <property type="entry name" value="ARM-like"/>
</dbReference>
<evidence type="ECO:0000256" key="1">
    <source>
        <dbReference type="SAM" id="MobiDB-lite"/>
    </source>
</evidence>